<dbReference type="SUPFAM" id="SSF103473">
    <property type="entry name" value="MFS general substrate transporter"/>
    <property type="match status" value="1"/>
</dbReference>
<dbReference type="GO" id="GO:0005886">
    <property type="term" value="C:plasma membrane"/>
    <property type="evidence" value="ECO:0007669"/>
    <property type="project" value="TreeGrafter"/>
</dbReference>
<comment type="subcellular location">
    <subcellularLocation>
        <location evidence="1">Membrane</location>
        <topology evidence="1">Multi-pass membrane protein</topology>
    </subcellularLocation>
</comment>
<feature type="transmembrane region" description="Helical" evidence="6">
    <location>
        <begin position="245"/>
        <end position="267"/>
    </location>
</feature>
<dbReference type="PANTHER" id="PTHR19444">
    <property type="entry name" value="UNC-93 RELATED"/>
    <property type="match status" value="1"/>
</dbReference>
<evidence type="ECO:0000256" key="2">
    <source>
        <dbReference type="ARBA" id="ARBA00009172"/>
    </source>
</evidence>
<proteinExistence type="inferred from homology"/>
<keyword evidence="3 6" id="KW-0812">Transmembrane</keyword>
<dbReference type="GO" id="GO:0015459">
    <property type="term" value="F:potassium channel regulator activity"/>
    <property type="evidence" value="ECO:0007669"/>
    <property type="project" value="TreeGrafter"/>
</dbReference>
<dbReference type="Proteomes" id="UP000094527">
    <property type="component" value="Unassembled WGS sequence"/>
</dbReference>
<accession>A0A1D2NHW4</accession>
<reference evidence="7 8" key="1">
    <citation type="journal article" date="2016" name="Genome Biol. Evol.">
        <title>Gene Family Evolution Reflects Adaptation to Soil Environmental Stressors in the Genome of the Collembolan Orchesella cincta.</title>
        <authorList>
            <person name="Faddeeva-Vakhrusheva A."/>
            <person name="Derks M.F."/>
            <person name="Anvar S.Y."/>
            <person name="Agamennone V."/>
            <person name="Suring W."/>
            <person name="Smit S."/>
            <person name="van Straalen N.M."/>
            <person name="Roelofs D."/>
        </authorList>
    </citation>
    <scope>NUCLEOTIDE SEQUENCE [LARGE SCALE GENOMIC DNA]</scope>
    <source>
        <tissue evidence="7">Mixed pool</tissue>
    </source>
</reference>
<evidence type="ECO:0000313" key="7">
    <source>
        <dbReference type="EMBL" id="ODN04685.1"/>
    </source>
</evidence>
<keyword evidence="4 6" id="KW-1133">Transmembrane helix</keyword>
<feature type="transmembrane region" description="Helical" evidence="6">
    <location>
        <begin position="135"/>
        <end position="152"/>
    </location>
</feature>
<dbReference type="GO" id="GO:0006937">
    <property type="term" value="P:regulation of muscle contraction"/>
    <property type="evidence" value="ECO:0007669"/>
    <property type="project" value="TreeGrafter"/>
</dbReference>
<dbReference type="InterPro" id="IPR036259">
    <property type="entry name" value="MFS_trans_sf"/>
</dbReference>
<sequence length="335" mass="37194">MTVSNNAVSGNDLNLSSSTVASNRKLTIQSVSLAQLEKYSPNEPRRMQKNVYVASIGFLLLFTAFNSISNLQSSIHPENGLGTIGSSSIYAALILSSLLVPTYAIRKLTTKWTLVLSMVGYMFYMGAQFHPTFGTIIPTAILVGLCGAPLWASKSFYLTHVGNKYAEFVQDDAEVIIVRFFGIFFCLFQNSQIWGNLLSSLILSSGSSNWKPNETQIEKCGASFCPGDLYEIEDEEKSADLQRKINIFCGVCLALAFIAIGFTSIFLDSLDRYGEKERLEDDAVKMSTKRSLISTLRHMKKPYQLLLIPLTIFSGLEQSFFSADFTQKNTNFIIT</sequence>
<evidence type="ECO:0000256" key="3">
    <source>
        <dbReference type="ARBA" id="ARBA00022692"/>
    </source>
</evidence>
<dbReference type="Pfam" id="PF05978">
    <property type="entry name" value="UNC-93"/>
    <property type="match status" value="1"/>
</dbReference>
<organism evidence="7 8">
    <name type="scientific">Orchesella cincta</name>
    <name type="common">Springtail</name>
    <name type="synonym">Podura cincta</name>
    <dbReference type="NCBI Taxonomy" id="48709"/>
    <lineage>
        <taxon>Eukaryota</taxon>
        <taxon>Metazoa</taxon>
        <taxon>Ecdysozoa</taxon>
        <taxon>Arthropoda</taxon>
        <taxon>Hexapoda</taxon>
        <taxon>Collembola</taxon>
        <taxon>Entomobryomorpha</taxon>
        <taxon>Entomobryoidea</taxon>
        <taxon>Orchesellidae</taxon>
        <taxon>Orchesellinae</taxon>
        <taxon>Orchesella</taxon>
    </lineage>
</organism>
<evidence type="ECO:0000256" key="5">
    <source>
        <dbReference type="ARBA" id="ARBA00023136"/>
    </source>
</evidence>
<feature type="transmembrane region" description="Helical" evidence="6">
    <location>
        <begin position="51"/>
        <end position="68"/>
    </location>
</feature>
<dbReference type="PANTHER" id="PTHR19444:SF13">
    <property type="entry name" value="PROTEIN UNC-93 HOMOLOG A"/>
    <property type="match status" value="1"/>
</dbReference>
<dbReference type="InterPro" id="IPR010291">
    <property type="entry name" value="Ion_channel_UNC-93"/>
</dbReference>
<protein>
    <submittedName>
        <fullName evidence="7">UNC93-like protein</fullName>
    </submittedName>
</protein>
<dbReference type="GO" id="GO:0043266">
    <property type="term" value="P:regulation of potassium ion transport"/>
    <property type="evidence" value="ECO:0007669"/>
    <property type="project" value="TreeGrafter"/>
</dbReference>
<evidence type="ECO:0000313" key="8">
    <source>
        <dbReference type="Proteomes" id="UP000094527"/>
    </source>
</evidence>
<dbReference type="OrthoDB" id="78663at2759"/>
<evidence type="ECO:0000256" key="1">
    <source>
        <dbReference type="ARBA" id="ARBA00004141"/>
    </source>
</evidence>
<dbReference type="Gene3D" id="1.20.1250.20">
    <property type="entry name" value="MFS general substrate transporter like domains"/>
    <property type="match status" value="1"/>
</dbReference>
<feature type="transmembrane region" description="Helical" evidence="6">
    <location>
        <begin position="88"/>
        <end position="105"/>
    </location>
</feature>
<feature type="transmembrane region" description="Helical" evidence="6">
    <location>
        <begin position="112"/>
        <end position="129"/>
    </location>
</feature>
<comment type="similarity">
    <text evidence="2">Belongs to the unc-93 family.</text>
</comment>
<evidence type="ECO:0000256" key="6">
    <source>
        <dbReference type="SAM" id="Phobius"/>
    </source>
</evidence>
<name>A0A1D2NHW4_ORCCI</name>
<dbReference type="STRING" id="48709.A0A1D2NHW4"/>
<dbReference type="EMBL" id="LJIJ01000037">
    <property type="protein sequence ID" value="ODN04685.1"/>
    <property type="molecule type" value="Genomic_DNA"/>
</dbReference>
<evidence type="ECO:0000256" key="4">
    <source>
        <dbReference type="ARBA" id="ARBA00022989"/>
    </source>
</evidence>
<dbReference type="GO" id="GO:0055120">
    <property type="term" value="C:striated muscle dense body"/>
    <property type="evidence" value="ECO:0007669"/>
    <property type="project" value="TreeGrafter"/>
</dbReference>
<dbReference type="OMA" id="NGSHIAH"/>
<keyword evidence="5 6" id="KW-0472">Membrane</keyword>
<dbReference type="AlphaFoldDB" id="A0A1D2NHW4"/>
<dbReference type="InterPro" id="IPR051951">
    <property type="entry name" value="UNC-93_regulatory"/>
</dbReference>
<comment type="caution">
    <text evidence="7">The sequence shown here is derived from an EMBL/GenBank/DDBJ whole genome shotgun (WGS) entry which is preliminary data.</text>
</comment>
<gene>
    <name evidence="7" type="ORF">Ocin01_01991</name>
</gene>
<keyword evidence="8" id="KW-1185">Reference proteome</keyword>